<evidence type="ECO:0000313" key="2">
    <source>
        <dbReference type="EMBL" id="KAG9458202.1"/>
    </source>
</evidence>
<accession>A0AAV7FDQ9</accession>
<comment type="caution">
    <text evidence="2">The sequence shown here is derived from an EMBL/GenBank/DDBJ whole genome shotgun (WGS) entry which is preliminary data.</text>
</comment>
<protein>
    <submittedName>
        <fullName evidence="2">Uncharacterized protein</fullName>
    </submittedName>
</protein>
<feature type="compositionally biased region" description="Polar residues" evidence="1">
    <location>
        <begin position="47"/>
        <end position="59"/>
    </location>
</feature>
<organism evidence="2 3">
    <name type="scientific">Aristolochia fimbriata</name>
    <name type="common">White veined hardy Dutchman's pipe vine</name>
    <dbReference type="NCBI Taxonomy" id="158543"/>
    <lineage>
        <taxon>Eukaryota</taxon>
        <taxon>Viridiplantae</taxon>
        <taxon>Streptophyta</taxon>
        <taxon>Embryophyta</taxon>
        <taxon>Tracheophyta</taxon>
        <taxon>Spermatophyta</taxon>
        <taxon>Magnoliopsida</taxon>
        <taxon>Magnoliidae</taxon>
        <taxon>Piperales</taxon>
        <taxon>Aristolochiaceae</taxon>
        <taxon>Aristolochia</taxon>
    </lineage>
</organism>
<keyword evidence="3" id="KW-1185">Reference proteome</keyword>
<gene>
    <name evidence="2" type="ORF">H6P81_002710</name>
</gene>
<feature type="region of interest" description="Disordered" evidence="1">
    <location>
        <begin position="1"/>
        <end position="23"/>
    </location>
</feature>
<dbReference type="EMBL" id="JAINDJ010000002">
    <property type="protein sequence ID" value="KAG9458202.1"/>
    <property type="molecule type" value="Genomic_DNA"/>
</dbReference>
<evidence type="ECO:0000313" key="3">
    <source>
        <dbReference type="Proteomes" id="UP000825729"/>
    </source>
</evidence>
<feature type="compositionally biased region" description="Basic and acidic residues" evidence="1">
    <location>
        <begin position="60"/>
        <end position="93"/>
    </location>
</feature>
<sequence length="126" mass="14730">MGDSRLFSQKLVDPGEHPPILKWGNRKFRRKGVYMNEMVSGPVHEVGQSSSKKATATNEMNKEQSKPEYEAEPNEEHHRSDRQPDEEQPDPKPEVATTQRRQVWPSRMVSDPFVRLKTYQRRNKNT</sequence>
<dbReference type="Proteomes" id="UP000825729">
    <property type="component" value="Unassembled WGS sequence"/>
</dbReference>
<evidence type="ECO:0000256" key="1">
    <source>
        <dbReference type="SAM" id="MobiDB-lite"/>
    </source>
</evidence>
<dbReference type="AlphaFoldDB" id="A0AAV7FDQ9"/>
<name>A0AAV7FDQ9_ARIFI</name>
<feature type="region of interest" description="Disordered" evidence="1">
    <location>
        <begin position="39"/>
        <end position="126"/>
    </location>
</feature>
<reference evidence="2 3" key="1">
    <citation type="submission" date="2021-07" db="EMBL/GenBank/DDBJ databases">
        <title>The Aristolochia fimbriata genome: insights into angiosperm evolution, floral development and chemical biosynthesis.</title>
        <authorList>
            <person name="Jiao Y."/>
        </authorList>
    </citation>
    <scope>NUCLEOTIDE SEQUENCE [LARGE SCALE GENOMIC DNA]</scope>
    <source>
        <strain evidence="2">IBCAS-2021</strain>
        <tissue evidence="2">Leaf</tissue>
    </source>
</reference>
<proteinExistence type="predicted"/>